<evidence type="ECO:0000256" key="1">
    <source>
        <dbReference type="SAM" id="Phobius"/>
    </source>
</evidence>
<keyword evidence="1" id="KW-1133">Transmembrane helix</keyword>
<name>A0AAF0D375_ODILC</name>
<dbReference type="Proteomes" id="UP000186851">
    <property type="component" value="Chromosome"/>
</dbReference>
<reference evidence="2" key="1">
    <citation type="journal article" date="2017" name="Nature">
        <title>Asgard archaea illuminate the origin of eukaryotic cellular complexity.</title>
        <authorList>
            <person name="Zaremba-Niedzwiedzka K."/>
            <person name="Caceres E.F."/>
            <person name="Saw J.H."/>
            <person name="Backstrom D."/>
            <person name="Juzokaite L."/>
            <person name="Vancaester E."/>
            <person name="Seitz K.W."/>
            <person name="Anantharaman K."/>
            <person name="Starnawski P."/>
            <person name="Kjeldsen K.U."/>
            <person name="Scott M.B."/>
            <person name="Nunoura T."/>
            <person name="Banfield J.F."/>
            <person name="Schramm A."/>
            <person name="Baker B.J."/>
            <person name="Spang A."/>
            <person name="Ettema T.J.G."/>
        </authorList>
    </citation>
    <scope>NUCLEOTIDE SEQUENCE</scope>
    <source>
        <strain evidence="2">LCB_4</strain>
    </source>
</reference>
<organism evidence="2 3">
    <name type="scientific">Odinarchaeota yellowstonii (strain LCB_4)</name>
    <dbReference type="NCBI Taxonomy" id="1841599"/>
    <lineage>
        <taxon>Archaea</taxon>
        <taxon>Promethearchaeati</taxon>
        <taxon>Candidatus Odinarchaeota</taxon>
        <taxon>Candidatus Odinarchaeia</taxon>
        <taxon>Candidatus Odinarchaeales</taxon>
        <taxon>Candidatus Odinarchaeaceae</taxon>
        <taxon>Candidatus Odinarchaeum</taxon>
    </lineage>
</organism>
<feature type="transmembrane region" description="Helical" evidence="1">
    <location>
        <begin position="996"/>
        <end position="1015"/>
    </location>
</feature>
<gene>
    <name evidence="2" type="ORF">OdinLCB4_002785</name>
</gene>
<proteinExistence type="predicted"/>
<accession>A0AAF0D375</accession>
<reference evidence="2" key="2">
    <citation type="journal article" date="2022" name="Nat. Microbiol.">
        <title>A closed Candidatus Odinarchaeum chromosome exposes Asgard archaeal viruses.</title>
        <authorList>
            <person name="Tamarit D."/>
            <person name="Caceres E.F."/>
            <person name="Krupovic M."/>
            <person name="Nijland R."/>
            <person name="Eme L."/>
            <person name="Robinson N.P."/>
            <person name="Ettema T.J.G."/>
        </authorList>
    </citation>
    <scope>NUCLEOTIDE SEQUENCE</scope>
    <source>
        <strain evidence="2">LCB_4</strain>
    </source>
</reference>
<evidence type="ECO:0000313" key="3">
    <source>
        <dbReference type="Proteomes" id="UP000186851"/>
    </source>
</evidence>
<dbReference type="AlphaFoldDB" id="A0AAF0D375"/>
<sequence>MRGKIALFTLAVLLSLSFISISSIAAQENELLQVSWNTRTDYNSMDRVYNQSAIAFGPSPTITVSFLNGTEIPNDGSGVIPLETPVNISAIIPANVLVGDRIKFIGVYISSSKMYIHLTYDKNGGFSVSSGEYGGASIELFNLNENDSALISTKNGTVVSFIGEFTASLIASTFYFSISVVDVNGGTYSPGYSKWFSGEFYQIYVIGEIVYVTLNVTKPDGTPLQNIITRGEEVWLHVTAGRDLASVQVRISTGRWPTVNNSMWPEYIFFIYNSSGVWIEEGYCGYGASVIPVFYGNHTYFTPAGNDTSNKRDIIFKGTFTSEFNQTSQCDILIYATAEGNAYATTPPDFDKHLYVEKGVITTNYIDSTSGKPVYGVNQGSEFNITVSIKLPQDILDTVKGFQIKLNCFRDDKLHQTYNISEIRFRYFLWNDSYYSYGTYTVRLYNWTEIEYSEYYDVVEDIEWAVASDYNIIIVYFRLSLSDSNRDGTYCSNIDLYNTTDFSQQIGVFKEYKPDSALVIGEDRTRRIGIWSFEVAPDGALDLDGDLKTTSDRYYIRSVYSTTDVWGYNWTYMELSINWVRNNITLTNIKINAGLMKTFNEYNWSNNFYWYHTDWTPVNLTELMRINYTIYSKWGYEPIKWFTHNITINDYLGKYWWLSQNRWEYSWFFLSVSENYIYQTPELSDNIAFKADYAGLLLFNDSDGDGVPRLGYSQGSLDIGEVTHYFIIENVDELSFIRPFNETSPLGSSNVSINTPITFTVTLRGVSGTLYPSNIGNLLYSPYAFYHNPFLTIDETDFEKTLESASIDEMSFTGHFQITPSSQENQPETATLKIDQYIGNWSLTHFNNSVLSSRSLAICYNAHLSTSSMQTMFKAGESPVAPNDNTTANDFKFESENAKLAEIKMGGLNYTWGRNGQVYNASSSTTPLYAFKSMYTTETNDTLTSFEITDSMYFLTTAFKNWGGYSIDNDPSFSIFPFFEGEEGGGLIEEIGQSTFIIVISVVTIAVISIALFLLRRHRRLI</sequence>
<keyword evidence="1" id="KW-0812">Transmembrane</keyword>
<evidence type="ECO:0000313" key="2">
    <source>
        <dbReference type="EMBL" id="WEU40858.1"/>
    </source>
</evidence>
<keyword evidence="1" id="KW-0472">Membrane</keyword>
<dbReference type="EMBL" id="CP091871">
    <property type="protein sequence ID" value="WEU40858.1"/>
    <property type="molecule type" value="Genomic_DNA"/>
</dbReference>
<protein>
    <submittedName>
        <fullName evidence="2">Uncharacterized protein</fullName>
    </submittedName>
</protein>
<dbReference type="KEGG" id="oyw:OdinLCB4_002785"/>